<dbReference type="Proteomes" id="UP000236732">
    <property type="component" value="Unassembled WGS sequence"/>
</dbReference>
<organism evidence="1 2">
    <name type="scientific">Nonomuraea solani</name>
    <dbReference type="NCBI Taxonomy" id="1144553"/>
    <lineage>
        <taxon>Bacteria</taxon>
        <taxon>Bacillati</taxon>
        <taxon>Actinomycetota</taxon>
        <taxon>Actinomycetes</taxon>
        <taxon>Streptosporangiales</taxon>
        <taxon>Streptosporangiaceae</taxon>
        <taxon>Nonomuraea</taxon>
    </lineage>
</organism>
<sequence>MTKQADFKRRVRARMAKTGESYATARSELLAGHRDDGWMAEALHVSNGDATDLPGTGIARRVMFWRDVLHEGPVPAVGPEELRRIRAAFLIQADADDRGEVMEMFVERDRDLAANRDGEYVLWFEADLYDQLQIIQILARLADLEVPAERVTLICIGEHPGIARFGGLGELTAEQLRELPATKACARLTPDALELATRAWAAFRAPTPAGLGAIAAVRSPELRFLGEAFDRLSREYPATRDGLSLTERRVLAAVADGASDAATAFVRAGARETRPYLGDDWCFAMMDRMAYAPVPLLGTEPSGAPVGRATRLRLTATGARVLAGEADHVTLNGIDRWIGGVHLHGRDARWRWDDGTEAIAESR</sequence>
<proteinExistence type="predicted"/>
<keyword evidence="2" id="KW-1185">Reference proteome</keyword>
<evidence type="ECO:0000313" key="1">
    <source>
        <dbReference type="EMBL" id="SEH01134.1"/>
    </source>
</evidence>
<dbReference type="AlphaFoldDB" id="A0A1H6EWT6"/>
<evidence type="ECO:0000313" key="2">
    <source>
        <dbReference type="Proteomes" id="UP000236732"/>
    </source>
</evidence>
<accession>A0A1H6EWT6</accession>
<dbReference type="RefSeq" id="WP_235030784.1">
    <property type="nucleotide sequence ID" value="NZ_FNVT01000019.1"/>
</dbReference>
<evidence type="ECO:0008006" key="3">
    <source>
        <dbReference type="Google" id="ProtNLM"/>
    </source>
</evidence>
<dbReference type="EMBL" id="FNVT01000019">
    <property type="protein sequence ID" value="SEH01134.1"/>
    <property type="molecule type" value="Genomic_DNA"/>
</dbReference>
<gene>
    <name evidence="1" type="ORF">SAMN05444920_11964</name>
</gene>
<protein>
    <recommendedName>
        <fullName evidence="3">DUF1835 domain-containing protein</fullName>
    </recommendedName>
</protein>
<reference evidence="1 2" key="1">
    <citation type="submission" date="2016-10" db="EMBL/GenBank/DDBJ databases">
        <authorList>
            <person name="de Groot N.N."/>
        </authorList>
    </citation>
    <scope>NUCLEOTIDE SEQUENCE [LARGE SCALE GENOMIC DNA]</scope>
    <source>
        <strain evidence="1 2">CGMCC 4.7037</strain>
    </source>
</reference>
<name>A0A1H6EWT6_9ACTN</name>